<feature type="region of interest" description="Disordered" evidence="1">
    <location>
        <begin position="444"/>
        <end position="471"/>
    </location>
</feature>
<dbReference type="VEuPathDB" id="FungiDB:RhiirA1_521907"/>
<evidence type="ECO:0000313" key="2">
    <source>
        <dbReference type="EMBL" id="PKC17694.1"/>
    </source>
</evidence>
<comment type="caution">
    <text evidence="2">The sequence shown here is derived from an EMBL/GenBank/DDBJ whole genome shotgun (WGS) entry which is preliminary data.</text>
</comment>
<sequence length="726" mass="84011">MSHPLKAAFHELSNVLNSKLFLENERKRRGRPRRKENSPAVKELQTVLQKTHKILEEAEARFYHLRSRPNYLYNMKPEDFRQAINSFEGVFNKYKDIADITKKATNCLNYTNFIQHGDGDREILGKLCLKPLIETLTNSLLPIDLRKTFRSSLLHGNCIGPKTLVASQIKYNQNELYYPEGQDQFFVDFNKWTISTTIKSTELGSQYSVGIRNRRIFSVSDNEVIIFIRFDNDVKDDLKIMFADRHVEKKIQIPRVPTSPVLQPKFNLAKYGHSKSSEASKTPKNGTIDKQIIKLLKDANLDHESSPFEPNTELTKSCIAMYNTELSFSASNPLEKQTFKNKRITSTTSNHSHAKLQILDTERRNGFQSSKRRSKPLNLKKQTDSKGDSMKEEKAETNQISRVDPTKQDTLQIQDVNNETADNVADDQQEFHFYEISNLVSTENTRNLNHGKRKRKTQDSIEDNPEKPRFNNKFKKNKEQIKIDNRNSPIKSEEEFWNPSKYDTTDSTEDEEAIERMRAQFPMEFFRELMGKNTPISKSNNEKKRVTISTIVSFIEKLKGSLDSDDEDINNGENGGQYILHTRDSSPTISNNNETNCSKNATYDNKISDVTSINNRYADEKFDEEIRRLLQCVGETIFRQFRSQDAALFQATHKAIIKNETNLTQGLETQFIRKNQLLNEFKRKYTSIAIEDRQMIKKLKGGRKELTSLEQSLLEMEKIESGISKI</sequence>
<dbReference type="EMBL" id="LLXH01000856">
    <property type="protein sequence ID" value="PKC62453.1"/>
    <property type="molecule type" value="Genomic_DNA"/>
</dbReference>
<dbReference type="VEuPathDB" id="FungiDB:RhiirFUN_020124"/>
<dbReference type="Proteomes" id="UP000232722">
    <property type="component" value="Unassembled WGS sequence"/>
</dbReference>
<feature type="compositionally biased region" description="Basic and acidic residues" evidence="1">
    <location>
        <begin position="381"/>
        <end position="396"/>
    </location>
</feature>
<reference evidence="2 5" key="1">
    <citation type="submission" date="2016-04" db="EMBL/GenBank/DDBJ databases">
        <title>Genome analyses suggest a sexual origin of heterokaryosis in a supposedly ancient asexual fungus.</title>
        <authorList>
            <person name="Ropars J."/>
            <person name="Sedzielewska K."/>
            <person name="Noel J."/>
            <person name="Charron P."/>
            <person name="Farinelli L."/>
            <person name="Marton T."/>
            <person name="Kruger M."/>
            <person name="Pelin A."/>
            <person name="Brachmann A."/>
            <person name="Corradi N."/>
        </authorList>
    </citation>
    <scope>NUCLEOTIDE SEQUENCE [LARGE SCALE GENOMIC DNA]</scope>
    <source>
        <strain evidence="2 5">A5</strain>
    </source>
</reference>
<protein>
    <submittedName>
        <fullName evidence="2">Uncharacterized protein</fullName>
    </submittedName>
</protein>
<reference evidence="3 4" key="4">
    <citation type="submission" date="2017-10" db="EMBL/GenBank/DDBJ databases">
        <title>Genome analyses suggest a sexual origin of heterokaryosis in a supposedly ancient asexual fungus.</title>
        <authorList>
            <person name="Corradi N."/>
            <person name="Sedzielewska K."/>
            <person name="Noel J."/>
            <person name="Charron P."/>
            <person name="Farinelli L."/>
            <person name="Marton T."/>
            <person name="Kruger M."/>
            <person name="Pelin A."/>
            <person name="Brachmann A."/>
            <person name="Corradi N."/>
        </authorList>
    </citation>
    <scope>NUCLEOTIDE SEQUENCE [LARGE SCALE GENOMIC DNA]</scope>
    <source>
        <strain evidence="3 4">A1</strain>
    </source>
</reference>
<reference evidence="3 4" key="3">
    <citation type="submission" date="2017-10" db="EMBL/GenBank/DDBJ databases">
        <title>Extensive intraspecific genome diversity in a model arbuscular mycorrhizal fungus.</title>
        <authorList>
            <person name="Chen E.C.H."/>
            <person name="Morin E."/>
            <person name="Baudet D."/>
            <person name="Noel J."/>
            <person name="Ndikumana S."/>
            <person name="Charron P."/>
            <person name="St-Onge C."/>
            <person name="Giorgi J."/>
            <person name="Grigoriev I.V."/>
            <person name="Roux C."/>
            <person name="Martin F.M."/>
            <person name="Corradi N."/>
        </authorList>
    </citation>
    <scope>NUCLEOTIDE SEQUENCE [LARGE SCALE GENOMIC DNA]</scope>
    <source>
        <strain evidence="3 4">A1</strain>
    </source>
</reference>
<proteinExistence type="predicted"/>
<organism evidence="2 5">
    <name type="scientific">Rhizophagus irregularis</name>
    <dbReference type="NCBI Taxonomy" id="588596"/>
    <lineage>
        <taxon>Eukaryota</taxon>
        <taxon>Fungi</taxon>
        <taxon>Fungi incertae sedis</taxon>
        <taxon>Mucoromycota</taxon>
        <taxon>Glomeromycotina</taxon>
        <taxon>Glomeromycetes</taxon>
        <taxon>Glomerales</taxon>
        <taxon>Glomeraceae</taxon>
        <taxon>Rhizophagus</taxon>
    </lineage>
</organism>
<reference evidence="2 5" key="2">
    <citation type="submission" date="2017-09" db="EMBL/GenBank/DDBJ databases">
        <title>Extensive intraspecific genome diversity in a model arbuscular mycorrhizal fungus.</title>
        <authorList>
            <person name="Chen E.C."/>
            <person name="Morin E."/>
            <person name="Beaudet D."/>
            <person name="Noel J."/>
            <person name="Ndikumana S."/>
            <person name="Charron P."/>
            <person name="St-Onge C."/>
            <person name="Giorgi J."/>
            <person name="Grigoriev I.V."/>
            <person name="Roux C."/>
            <person name="Martin F.M."/>
            <person name="Corradi N."/>
        </authorList>
    </citation>
    <scope>NUCLEOTIDE SEQUENCE [LARGE SCALE GENOMIC DNA]</scope>
    <source>
        <strain evidence="2 5">A5</strain>
    </source>
</reference>
<dbReference type="Proteomes" id="UP000232688">
    <property type="component" value="Unassembled WGS sequence"/>
</dbReference>
<gene>
    <name evidence="3" type="ORF">RhiirA1_521907</name>
    <name evidence="2" type="ORF">RhiirA5_481389</name>
</gene>
<evidence type="ECO:0000313" key="4">
    <source>
        <dbReference type="Proteomes" id="UP000232688"/>
    </source>
</evidence>
<feature type="region of interest" description="Disordered" evidence="1">
    <location>
        <begin position="341"/>
        <end position="409"/>
    </location>
</feature>
<evidence type="ECO:0000313" key="5">
    <source>
        <dbReference type="Proteomes" id="UP000232722"/>
    </source>
</evidence>
<dbReference type="VEuPathDB" id="FungiDB:FUN_013355"/>
<name>A0A2N0QF41_9GLOM</name>
<dbReference type="AlphaFoldDB" id="A0A2N0QF41"/>
<evidence type="ECO:0000256" key="1">
    <source>
        <dbReference type="SAM" id="MobiDB-lite"/>
    </source>
</evidence>
<evidence type="ECO:0000313" key="3">
    <source>
        <dbReference type="EMBL" id="PKC62453.1"/>
    </source>
</evidence>
<accession>A0A2N0QF41</accession>
<dbReference type="EMBL" id="LLXJ01000007">
    <property type="protein sequence ID" value="PKC17694.1"/>
    <property type="molecule type" value="Genomic_DNA"/>
</dbReference>